<dbReference type="EMBL" id="CP034206">
    <property type="protein sequence ID" value="QBZ59583.1"/>
    <property type="molecule type" value="Genomic_DNA"/>
</dbReference>
<name>A0A4P7NAI3_PYROR</name>
<organism evidence="1 2">
    <name type="scientific">Pyricularia oryzae</name>
    <name type="common">Rice blast fungus</name>
    <name type="synonym">Magnaporthe oryzae</name>
    <dbReference type="NCBI Taxonomy" id="318829"/>
    <lineage>
        <taxon>Eukaryota</taxon>
        <taxon>Fungi</taxon>
        <taxon>Dikarya</taxon>
        <taxon>Ascomycota</taxon>
        <taxon>Pezizomycotina</taxon>
        <taxon>Sordariomycetes</taxon>
        <taxon>Sordariomycetidae</taxon>
        <taxon>Magnaporthales</taxon>
        <taxon>Pyriculariaceae</taxon>
        <taxon>Pyricularia</taxon>
    </lineage>
</organism>
<evidence type="ECO:0000313" key="2">
    <source>
        <dbReference type="Proteomes" id="UP000294847"/>
    </source>
</evidence>
<accession>A0A4P7NAI3</accession>
<protein>
    <submittedName>
        <fullName evidence="1">Uncharacterized protein</fullName>
    </submittedName>
</protein>
<gene>
    <name evidence="1" type="ORF">PoMZ_04544</name>
</gene>
<proteinExistence type="predicted"/>
<evidence type="ECO:0000313" key="1">
    <source>
        <dbReference type="EMBL" id="QBZ59583.1"/>
    </source>
</evidence>
<reference evidence="1 2" key="1">
    <citation type="journal article" date="2019" name="Mol. Biol. Evol.">
        <title>Blast fungal genomes show frequent chromosomal changes, gene gains and losses, and effector gene turnover.</title>
        <authorList>
            <person name="Gomez Luciano L.B."/>
            <person name="Jason Tsai I."/>
            <person name="Chuma I."/>
            <person name="Tosa Y."/>
            <person name="Chen Y.H."/>
            <person name="Li J.Y."/>
            <person name="Li M.Y."/>
            <person name="Jade Lu M.Y."/>
            <person name="Nakayashiki H."/>
            <person name="Li W.H."/>
        </authorList>
    </citation>
    <scope>NUCLEOTIDE SEQUENCE [LARGE SCALE GENOMIC DNA]</scope>
    <source>
        <strain evidence="1">MZ5-1-6</strain>
    </source>
</reference>
<dbReference type="Proteomes" id="UP000294847">
    <property type="component" value="Chromosome 3"/>
</dbReference>
<sequence length="44" mass="4907">MRRNSPVSQVIETRADSGTCMSPAGLGYRLNLYENGRSTQAKYQ</sequence>
<dbReference type="AlphaFoldDB" id="A0A4P7NAI3"/>